<reference evidence="1" key="1">
    <citation type="journal article" date="2020" name="bioRxiv">
        <title>Hybrid origin of Populus tomentosa Carr. identified through genome sequencing and phylogenomic analysis.</title>
        <authorList>
            <person name="An X."/>
            <person name="Gao K."/>
            <person name="Chen Z."/>
            <person name="Li J."/>
            <person name="Yang X."/>
            <person name="Yang X."/>
            <person name="Zhou J."/>
            <person name="Guo T."/>
            <person name="Zhao T."/>
            <person name="Huang S."/>
            <person name="Miao D."/>
            <person name="Khan W.U."/>
            <person name="Rao P."/>
            <person name="Ye M."/>
            <person name="Lei B."/>
            <person name="Liao W."/>
            <person name="Wang J."/>
            <person name="Ji L."/>
            <person name="Li Y."/>
            <person name="Guo B."/>
            <person name="Mustafa N.S."/>
            <person name="Li S."/>
            <person name="Yun Q."/>
            <person name="Keller S.R."/>
            <person name="Mao J."/>
            <person name="Zhang R."/>
            <person name="Strauss S.H."/>
        </authorList>
    </citation>
    <scope>NUCLEOTIDE SEQUENCE</scope>
    <source>
        <strain evidence="1">GM15</strain>
        <tissue evidence="1">Leaf</tissue>
    </source>
</reference>
<organism evidence="1 2">
    <name type="scientific">Populus tomentosa</name>
    <name type="common">Chinese white poplar</name>
    <dbReference type="NCBI Taxonomy" id="118781"/>
    <lineage>
        <taxon>Eukaryota</taxon>
        <taxon>Viridiplantae</taxon>
        <taxon>Streptophyta</taxon>
        <taxon>Embryophyta</taxon>
        <taxon>Tracheophyta</taxon>
        <taxon>Spermatophyta</taxon>
        <taxon>Magnoliopsida</taxon>
        <taxon>eudicotyledons</taxon>
        <taxon>Gunneridae</taxon>
        <taxon>Pentapetalae</taxon>
        <taxon>rosids</taxon>
        <taxon>fabids</taxon>
        <taxon>Malpighiales</taxon>
        <taxon>Salicaceae</taxon>
        <taxon>Saliceae</taxon>
        <taxon>Populus</taxon>
    </lineage>
</organism>
<comment type="caution">
    <text evidence="1">The sequence shown here is derived from an EMBL/GenBank/DDBJ whole genome shotgun (WGS) entry which is preliminary data.</text>
</comment>
<sequence length="66" mass="7169">MLNTVSLPFVYVVVSHKKANMVTNHEAGASSAAKPTNSGHVFAAGFDPNPYIPKTCQNQSIHKWKT</sequence>
<evidence type="ECO:0000313" key="1">
    <source>
        <dbReference type="EMBL" id="KAG6769502.1"/>
    </source>
</evidence>
<dbReference type="Proteomes" id="UP000886885">
    <property type="component" value="Chromosome 6D"/>
</dbReference>
<protein>
    <submittedName>
        <fullName evidence="1">Uncharacterized protein</fullName>
    </submittedName>
</protein>
<dbReference type="AlphaFoldDB" id="A0A8X7ZKM9"/>
<gene>
    <name evidence="1" type="ORF">POTOM_025141</name>
</gene>
<dbReference type="EMBL" id="JAAWWB010000012">
    <property type="protein sequence ID" value="KAG6769502.1"/>
    <property type="molecule type" value="Genomic_DNA"/>
</dbReference>
<evidence type="ECO:0000313" key="2">
    <source>
        <dbReference type="Proteomes" id="UP000886885"/>
    </source>
</evidence>
<proteinExistence type="predicted"/>
<name>A0A8X7ZKM9_POPTO</name>
<keyword evidence="2" id="KW-1185">Reference proteome</keyword>
<accession>A0A8X7ZKM9</accession>